<dbReference type="PATRIC" id="fig|294671.3.peg.1391"/>
<name>A0A126R0I8_METOL</name>
<keyword evidence="1" id="KW-1133">Transmembrane helix</keyword>
<dbReference type="RefSeq" id="WP_067147578.1">
    <property type="nucleotide sequence ID" value="NZ_CP014265.1"/>
</dbReference>
<reference evidence="2 3" key="1">
    <citation type="journal article" date="2016" name="Genome Announc.">
        <title>Draft Genome Sequence of the Rumen Methanogen Methanobrevibacter olleyae YLM1.</title>
        <authorList>
            <person name="Kelly W.J."/>
            <person name="Li D."/>
            <person name="Lambie S.C."/>
            <person name="Cox F."/>
            <person name="Attwood G.T."/>
            <person name="Altermann E."/>
            <person name="Leahy S.C."/>
        </authorList>
    </citation>
    <scope>NUCLEOTIDE SEQUENCE [LARGE SCALE GENOMIC DNA]</scope>
    <source>
        <strain evidence="2 3">YLM1</strain>
    </source>
</reference>
<dbReference type="AlphaFoldDB" id="A0A126R0I8"/>
<gene>
    <name evidence="2" type="ORF">YLM1_1333</name>
</gene>
<keyword evidence="1" id="KW-0472">Membrane</keyword>
<accession>A0A126R0I8</accession>
<organism evidence="2 3">
    <name type="scientific">Methanobrevibacter olleyae</name>
    <dbReference type="NCBI Taxonomy" id="294671"/>
    <lineage>
        <taxon>Archaea</taxon>
        <taxon>Methanobacteriati</taxon>
        <taxon>Methanobacteriota</taxon>
        <taxon>Methanomada group</taxon>
        <taxon>Methanobacteria</taxon>
        <taxon>Methanobacteriales</taxon>
        <taxon>Methanobacteriaceae</taxon>
        <taxon>Methanobrevibacter</taxon>
    </lineage>
</organism>
<reference evidence="3" key="2">
    <citation type="submission" date="2016-02" db="EMBL/GenBank/DDBJ databases">
        <title>The draft genome sequence of the rumen methanogen Methanobrevibacter olleyae YLM1.</title>
        <authorList>
            <consortium name="New Zealand Agricultural Greenhouse Gas Research Centre/Pastoral Greenhouse Gas Research Consortium"/>
            <person name="Kelly W.J."/>
            <person name="Li D."/>
            <person name="Lambie S.C."/>
            <person name="Attwood G.T."/>
            <person name="Altermann E."/>
            <person name="Leahy S.C."/>
        </authorList>
    </citation>
    <scope>NUCLEOTIDE SEQUENCE [LARGE SCALE GENOMIC DNA]</scope>
    <source>
        <strain evidence="3">YLM1</strain>
    </source>
</reference>
<evidence type="ECO:0000256" key="1">
    <source>
        <dbReference type="SAM" id="Phobius"/>
    </source>
</evidence>
<sequence length="681" mass="77629">MKVVVCKNCGAKYQLDDEDDINAFECSVCSGNLEEFENFSNNEKGVSSDYNSQNVSNSIVVYCTNCGLKYQLTEDDDINEFECNSCGGSLDYVSNMDSTSTYSTTSTNFIDNPLTENIVIDDETEIDEIVPIHAESQVDEIVPIHAESQVDEIVPIYAESEVDEIIPIHAEANFDDGLDEIVPIHAEANFDDGLDEIVPIHRELNAQSDEYLDSDYYYETESALPDVDTLESNYDEGEMISYGSIYDSSLGDSDDIVPIHAEKRHMETSRDISSGFAYKSNYDGSDIYQYAEELESQEARLVEVTDIPEDELPESPVSLGRQELSEEDQKLFSRVQNEMVFDSPEEYEAFKLARYKYYVFIIDILKDDYIKSMDKEFYKESSVKRLIKKGEESVKRGNLTAGEDDALVNQATIDLMKSQNRAYEPKKTYADVYILMGAFVLIVFAAYYFFVSGIWYVLIAVALGILILSFGIYKKYTFNNYIARGRIIRERLLALPSDFYVFYAVQPPQSKDIINHVVVGPTGLFTILSKRYDSKEYKNKVKSDNETDAMVNDSASIQNYMDRKNTLELQTDYDDNQSRFQFGNEEIHFVNNSQIKRKALELNEDLAIFLDNKGFSGIYIEPLIGFVNDDLAILNVILTNEDLFIDELFNKMIRGQRRIDELTVAKIARLLSYYSTDCSVV</sequence>
<keyword evidence="3" id="KW-1185">Reference proteome</keyword>
<feature type="transmembrane region" description="Helical" evidence="1">
    <location>
        <begin position="454"/>
        <end position="473"/>
    </location>
</feature>
<dbReference type="KEGG" id="mol:YLM1_1333"/>
<feature type="transmembrane region" description="Helical" evidence="1">
    <location>
        <begin position="428"/>
        <end position="448"/>
    </location>
</feature>
<dbReference type="GeneID" id="28489643"/>
<proteinExistence type="predicted"/>
<dbReference type="Proteomes" id="UP000066376">
    <property type="component" value="Chromosome"/>
</dbReference>
<dbReference type="EMBL" id="CP014265">
    <property type="protein sequence ID" value="AMK15890.1"/>
    <property type="molecule type" value="Genomic_DNA"/>
</dbReference>
<keyword evidence="1" id="KW-0812">Transmembrane</keyword>
<evidence type="ECO:0000313" key="2">
    <source>
        <dbReference type="EMBL" id="AMK15890.1"/>
    </source>
</evidence>
<protein>
    <submittedName>
        <fullName evidence="2">Uncharacterized protein</fullName>
    </submittedName>
</protein>
<evidence type="ECO:0000313" key="3">
    <source>
        <dbReference type="Proteomes" id="UP000066376"/>
    </source>
</evidence>